<reference evidence="2 3" key="1">
    <citation type="submission" date="2014-04" db="EMBL/GenBank/DDBJ databases">
        <authorList>
            <consortium name="DOE Joint Genome Institute"/>
            <person name="Kuo A."/>
            <person name="Kohler A."/>
            <person name="Nagy L.G."/>
            <person name="Floudas D."/>
            <person name="Copeland A."/>
            <person name="Barry K.W."/>
            <person name="Cichocki N."/>
            <person name="Veneault-Fourrey C."/>
            <person name="LaButti K."/>
            <person name="Lindquist E.A."/>
            <person name="Lipzen A."/>
            <person name="Lundell T."/>
            <person name="Morin E."/>
            <person name="Murat C."/>
            <person name="Sun H."/>
            <person name="Tunlid A."/>
            <person name="Henrissat B."/>
            <person name="Grigoriev I.V."/>
            <person name="Hibbett D.S."/>
            <person name="Martin F."/>
            <person name="Nordberg H.P."/>
            <person name="Cantor M.N."/>
            <person name="Hua S.X."/>
        </authorList>
    </citation>
    <scope>NUCLEOTIDE SEQUENCE [LARGE SCALE GENOMIC DNA]</scope>
    <source>
        <strain evidence="2 3">Foug A</strain>
    </source>
</reference>
<feature type="region of interest" description="Disordered" evidence="1">
    <location>
        <begin position="17"/>
        <end position="47"/>
    </location>
</feature>
<dbReference type="InParanoid" id="A0A0C3EDV3"/>
<organism evidence="2 3">
    <name type="scientific">Scleroderma citrinum Foug A</name>
    <dbReference type="NCBI Taxonomy" id="1036808"/>
    <lineage>
        <taxon>Eukaryota</taxon>
        <taxon>Fungi</taxon>
        <taxon>Dikarya</taxon>
        <taxon>Basidiomycota</taxon>
        <taxon>Agaricomycotina</taxon>
        <taxon>Agaricomycetes</taxon>
        <taxon>Agaricomycetidae</taxon>
        <taxon>Boletales</taxon>
        <taxon>Sclerodermatineae</taxon>
        <taxon>Sclerodermataceae</taxon>
        <taxon>Scleroderma</taxon>
    </lineage>
</organism>
<proteinExistence type="predicted"/>
<dbReference type="Proteomes" id="UP000053989">
    <property type="component" value="Unassembled WGS sequence"/>
</dbReference>
<gene>
    <name evidence="2" type="ORF">SCLCIDRAFT_1211256</name>
</gene>
<evidence type="ECO:0000313" key="2">
    <source>
        <dbReference type="EMBL" id="KIM66509.1"/>
    </source>
</evidence>
<sequence>MTMIVYVSPEYAVGELVRGSRHSGQPGQDPDASGGAPDSSGFRGWPLSRLGGASRPWGMKRLPAKACNITLPCCAYPQRGLPGIHSLATDSPLRVQLTLSRYNGIAWEDKVCRLGSCDMGDTV</sequence>
<evidence type="ECO:0000256" key="1">
    <source>
        <dbReference type="SAM" id="MobiDB-lite"/>
    </source>
</evidence>
<keyword evidence="3" id="KW-1185">Reference proteome</keyword>
<accession>A0A0C3EDV3</accession>
<protein>
    <submittedName>
        <fullName evidence="2">Uncharacterized protein</fullName>
    </submittedName>
</protein>
<reference evidence="3" key="2">
    <citation type="submission" date="2015-01" db="EMBL/GenBank/DDBJ databases">
        <title>Evolutionary Origins and Diversification of the Mycorrhizal Mutualists.</title>
        <authorList>
            <consortium name="DOE Joint Genome Institute"/>
            <consortium name="Mycorrhizal Genomics Consortium"/>
            <person name="Kohler A."/>
            <person name="Kuo A."/>
            <person name="Nagy L.G."/>
            <person name="Floudas D."/>
            <person name="Copeland A."/>
            <person name="Barry K.W."/>
            <person name="Cichocki N."/>
            <person name="Veneault-Fourrey C."/>
            <person name="LaButti K."/>
            <person name="Lindquist E.A."/>
            <person name="Lipzen A."/>
            <person name="Lundell T."/>
            <person name="Morin E."/>
            <person name="Murat C."/>
            <person name="Riley R."/>
            <person name="Ohm R."/>
            <person name="Sun H."/>
            <person name="Tunlid A."/>
            <person name="Henrissat B."/>
            <person name="Grigoriev I.V."/>
            <person name="Hibbett D.S."/>
            <person name="Martin F."/>
        </authorList>
    </citation>
    <scope>NUCLEOTIDE SEQUENCE [LARGE SCALE GENOMIC DNA]</scope>
    <source>
        <strain evidence="3">Foug A</strain>
    </source>
</reference>
<dbReference type="EMBL" id="KN822017">
    <property type="protein sequence ID" value="KIM66509.1"/>
    <property type="molecule type" value="Genomic_DNA"/>
</dbReference>
<dbReference type="HOGENOM" id="CLU_2016553_0_0_1"/>
<evidence type="ECO:0000313" key="3">
    <source>
        <dbReference type="Proteomes" id="UP000053989"/>
    </source>
</evidence>
<name>A0A0C3EDV3_9AGAM</name>
<dbReference type="AlphaFoldDB" id="A0A0C3EDV3"/>